<evidence type="ECO:0000313" key="2">
    <source>
        <dbReference type="Proteomes" id="UP000799538"/>
    </source>
</evidence>
<organism evidence="1 2">
    <name type="scientific">Elsinoe ampelina</name>
    <dbReference type="NCBI Taxonomy" id="302913"/>
    <lineage>
        <taxon>Eukaryota</taxon>
        <taxon>Fungi</taxon>
        <taxon>Dikarya</taxon>
        <taxon>Ascomycota</taxon>
        <taxon>Pezizomycotina</taxon>
        <taxon>Dothideomycetes</taxon>
        <taxon>Dothideomycetidae</taxon>
        <taxon>Myriangiales</taxon>
        <taxon>Elsinoaceae</taxon>
        <taxon>Elsinoe</taxon>
    </lineage>
</organism>
<sequence>MQSNDQKSSIPSSWISWQYPDGSQVSSRDIVAIGTNSIIVRSPDDHEIVKLPRLVKYINGQALSDLEQVAEDSNRKLLQYELEAYRRLAGLAGIAQFNGIRRGGIALRFYKAGSLETYLTTAVKPALRLRLRWMTEATHILRICHHARVLLFDIALRNFVIAEDSSLRAIDFAQASVLSRHTDPCTANVDGLTAKVDMFHLGCLLYSLSSWSRFETDCDDEETWADSEQLPKTDGLAWGSIIRACWARQLTTVQQILDLSKSARARKRLARRQRS</sequence>
<dbReference type="AlphaFoldDB" id="A0A6A6GB10"/>
<dbReference type="Proteomes" id="UP000799538">
    <property type="component" value="Unassembled WGS sequence"/>
</dbReference>
<dbReference type="SUPFAM" id="SSF56112">
    <property type="entry name" value="Protein kinase-like (PK-like)"/>
    <property type="match status" value="1"/>
</dbReference>
<dbReference type="InterPro" id="IPR011009">
    <property type="entry name" value="Kinase-like_dom_sf"/>
</dbReference>
<dbReference type="Gene3D" id="1.10.510.10">
    <property type="entry name" value="Transferase(Phosphotransferase) domain 1"/>
    <property type="match status" value="1"/>
</dbReference>
<keyword evidence="2" id="KW-1185">Reference proteome</keyword>
<dbReference type="EMBL" id="ML992507">
    <property type="protein sequence ID" value="KAF2222916.1"/>
    <property type="molecule type" value="Genomic_DNA"/>
</dbReference>
<evidence type="ECO:0008006" key="3">
    <source>
        <dbReference type="Google" id="ProtNLM"/>
    </source>
</evidence>
<proteinExistence type="predicted"/>
<protein>
    <recommendedName>
        <fullName evidence="3">Kinase-like domain-containing protein</fullName>
    </recommendedName>
</protein>
<reference evidence="2" key="1">
    <citation type="journal article" date="2020" name="Stud. Mycol.">
        <title>101 Dothideomycetes genomes: A test case for predicting lifestyles and emergence of pathogens.</title>
        <authorList>
            <person name="Haridas S."/>
            <person name="Albert R."/>
            <person name="Binder M."/>
            <person name="Bloem J."/>
            <person name="LaButti K."/>
            <person name="Salamov A."/>
            <person name="Andreopoulos B."/>
            <person name="Baker S."/>
            <person name="Barry K."/>
            <person name="Bills G."/>
            <person name="Bluhm B."/>
            <person name="Cannon C."/>
            <person name="Castanera R."/>
            <person name="Culley D."/>
            <person name="Daum C."/>
            <person name="Ezra D."/>
            <person name="Gonzalez J."/>
            <person name="Henrissat B."/>
            <person name="Kuo A."/>
            <person name="Liang C."/>
            <person name="Lipzen A."/>
            <person name="Lutzoni F."/>
            <person name="Magnuson J."/>
            <person name="Mondo S."/>
            <person name="Nolan M."/>
            <person name="Ohm R."/>
            <person name="Pangilinan J."/>
            <person name="Park H.-J."/>
            <person name="Ramirez L."/>
            <person name="Alfaro M."/>
            <person name="Sun H."/>
            <person name="Tritt A."/>
            <person name="Yoshinaga Y."/>
            <person name="Zwiers L.-H."/>
            <person name="Turgeon B."/>
            <person name="Goodwin S."/>
            <person name="Spatafora J."/>
            <person name="Crous P."/>
            <person name="Grigoriev I."/>
        </authorList>
    </citation>
    <scope>NUCLEOTIDE SEQUENCE [LARGE SCALE GENOMIC DNA]</scope>
    <source>
        <strain evidence="2">CECT 20119</strain>
    </source>
</reference>
<gene>
    <name evidence="1" type="ORF">BDZ85DRAFT_281956</name>
</gene>
<dbReference type="OrthoDB" id="1668230at2759"/>
<evidence type="ECO:0000313" key="1">
    <source>
        <dbReference type="EMBL" id="KAF2222916.1"/>
    </source>
</evidence>
<name>A0A6A6GB10_9PEZI</name>
<accession>A0A6A6GB10</accession>